<reference evidence="1 2" key="1">
    <citation type="submission" date="2015-04" db="EMBL/GenBank/DDBJ databases">
        <authorList>
            <person name="Syromyatnikov M.Y."/>
            <person name="Popov V.N."/>
        </authorList>
    </citation>
    <scope>NUCLEOTIDE SEQUENCE [LARGE SCALE GENOMIC DNA]</scope>
</reference>
<accession>A0A1J1IR44</accession>
<dbReference type="EMBL" id="CVRI01000058">
    <property type="protein sequence ID" value="CRL02709.1"/>
    <property type="molecule type" value="Genomic_DNA"/>
</dbReference>
<proteinExistence type="predicted"/>
<dbReference type="AlphaFoldDB" id="A0A1J1IR44"/>
<evidence type="ECO:0000313" key="2">
    <source>
        <dbReference type="Proteomes" id="UP000183832"/>
    </source>
</evidence>
<evidence type="ECO:0000313" key="1">
    <source>
        <dbReference type="EMBL" id="CRL02709.1"/>
    </source>
</evidence>
<keyword evidence="2" id="KW-1185">Reference proteome</keyword>
<gene>
    <name evidence="1" type="ORF">CLUMA_CG015993</name>
</gene>
<organism evidence="1 2">
    <name type="scientific">Clunio marinus</name>
    <dbReference type="NCBI Taxonomy" id="568069"/>
    <lineage>
        <taxon>Eukaryota</taxon>
        <taxon>Metazoa</taxon>
        <taxon>Ecdysozoa</taxon>
        <taxon>Arthropoda</taxon>
        <taxon>Hexapoda</taxon>
        <taxon>Insecta</taxon>
        <taxon>Pterygota</taxon>
        <taxon>Neoptera</taxon>
        <taxon>Endopterygota</taxon>
        <taxon>Diptera</taxon>
        <taxon>Nematocera</taxon>
        <taxon>Chironomoidea</taxon>
        <taxon>Chironomidae</taxon>
        <taxon>Clunio</taxon>
    </lineage>
</organism>
<name>A0A1J1IR44_9DIPT</name>
<protein>
    <submittedName>
        <fullName evidence="1">CLUMA_CG015993, isoform A</fullName>
    </submittedName>
</protein>
<dbReference type="Proteomes" id="UP000183832">
    <property type="component" value="Unassembled WGS sequence"/>
</dbReference>
<sequence>MPCFFDESQAIPHTKLTQAIAVRCQFRTLEPEKTIHHPTADKYDIAMQCFQKPLRIHQVLRE</sequence>